<accession>A0ABX8VQJ5</accession>
<reference evidence="1 2" key="1">
    <citation type="submission" date="2021-07" db="EMBL/GenBank/DDBJ databases">
        <title>Whole genome sequencing of non-tuberculosis mycobacteria type-strains.</title>
        <authorList>
            <person name="Igarashi Y."/>
            <person name="Osugi A."/>
            <person name="Mitarai S."/>
        </authorList>
    </citation>
    <scope>NUCLEOTIDE SEQUENCE [LARGE SCALE GENOMIC DNA]</scope>
    <source>
        <strain evidence="1 2">JCM 16370</strain>
    </source>
</reference>
<dbReference type="Proteomes" id="UP000825367">
    <property type="component" value="Chromosome"/>
</dbReference>
<keyword evidence="2" id="KW-1185">Reference proteome</keyword>
<sequence length="324" mass="36551">MTNEFIESWLRLVKDEPGRQIEVDDTHPLRLFYGSDQGGRPLFFVVSEAKPGLVTLSDAVVVDRGVRKIDGRWTLSLTLRDRRFVDAFMRLGDDLVDSSRLGRNESHALQLLARAVEQWKELFKYGAGQRLSLSAIRGLFGELWFGFYRIASWVPPSLVVRAWSGPFGSPQDFNLPSRESYEVKTIHADSTHVRISSAEQLDISFGSLELAVVTITEVESSEPTAASLPVLVRQIEAMLTDNIGGVDELRARIRSLGVDVDDSYYDDYWFRVDECSVYRVDGSFPSIRRSALDATIDNVHYDIALYGIRDYRSSSWQSGGPTQQ</sequence>
<evidence type="ECO:0000313" key="1">
    <source>
        <dbReference type="EMBL" id="QYL17781.1"/>
    </source>
</evidence>
<organism evidence="1 2">
    <name type="scientific">Mycolicibacterium pallens</name>
    <dbReference type="NCBI Taxonomy" id="370524"/>
    <lineage>
        <taxon>Bacteria</taxon>
        <taxon>Bacillati</taxon>
        <taxon>Actinomycetota</taxon>
        <taxon>Actinomycetes</taxon>
        <taxon>Mycobacteriales</taxon>
        <taxon>Mycobacteriaceae</taxon>
        <taxon>Mycolicibacterium</taxon>
    </lineage>
</organism>
<protein>
    <submittedName>
        <fullName evidence="1">PD-(D/E)XK motif protein</fullName>
    </submittedName>
</protein>
<gene>
    <name evidence="1" type="ORF">K0O64_04255</name>
</gene>
<dbReference type="InterPro" id="IPR025534">
    <property type="entry name" value="DUF4420"/>
</dbReference>
<name>A0ABX8VQJ5_9MYCO</name>
<dbReference type="RefSeq" id="WP_220046093.1">
    <property type="nucleotide sequence ID" value="NZ_BAAAVX010000003.1"/>
</dbReference>
<dbReference type="EMBL" id="CP080333">
    <property type="protein sequence ID" value="QYL17781.1"/>
    <property type="molecule type" value="Genomic_DNA"/>
</dbReference>
<evidence type="ECO:0000313" key="2">
    <source>
        <dbReference type="Proteomes" id="UP000825367"/>
    </source>
</evidence>
<dbReference type="Pfam" id="PF14390">
    <property type="entry name" value="DUF4420"/>
    <property type="match status" value="1"/>
</dbReference>
<proteinExistence type="predicted"/>